<dbReference type="PANTHER" id="PTHR34475:SF1">
    <property type="entry name" value="CYTOSKELETON PROTEIN RODZ"/>
    <property type="match status" value="1"/>
</dbReference>
<protein>
    <submittedName>
        <fullName evidence="3">Uncharacterized protein</fullName>
    </submittedName>
</protein>
<dbReference type="EMBL" id="VXKE01000001">
    <property type="protein sequence ID" value="KAA8711474.1"/>
    <property type="molecule type" value="Genomic_DNA"/>
</dbReference>
<dbReference type="AlphaFoldDB" id="A0A5M9QRY9"/>
<feature type="region of interest" description="Disordered" evidence="1">
    <location>
        <begin position="142"/>
        <end position="220"/>
    </location>
</feature>
<dbReference type="GO" id="GO:0003677">
    <property type="term" value="F:DNA binding"/>
    <property type="evidence" value="ECO:0007669"/>
    <property type="project" value="InterPro"/>
</dbReference>
<proteinExistence type="predicted"/>
<dbReference type="InterPro" id="IPR050400">
    <property type="entry name" value="Bact_Cytoskel_RodZ"/>
</dbReference>
<dbReference type="Gene3D" id="1.10.260.40">
    <property type="entry name" value="lambda repressor-like DNA-binding domains"/>
    <property type="match status" value="1"/>
</dbReference>
<evidence type="ECO:0000313" key="4">
    <source>
        <dbReference type="Proteomes" id="UP000323707"/>
    </source>
</evidence>
<dbReference type="RefSeq" id="WP_150336563.1">
    <property type="nucleotide sequence ID" value="NZ_JAERIX010000056.1"/>
</dbReference>
<evidence type="ECO:0000256" key="2">
    <source>
        <dbReference type="SAM" id="Phobius"/>
    </source>
</evidence>
<name>A0A5M9QRY9_9HELI</name>
<keyword evidence="2" id="KW-0472">Membrane</keyword>
<evidence type="ECO:0000256" key="1">
    <source>
        <dbReference type="SAM" id="MobiDB-lite"/>
    </source>
</evidence>
<feature type="compositionally biased region" description="Polar residues" evidence="1">
    <location>
        <begin position="189"/>
        <end position="220"/>
    </location>
</feature>
<evidence type="ECO:0000313" key="3">
    <source>
        <dbReference type="EMBL" id="KAA8711474.1"/>
    </source>
</evidence>
<reference evidence="3 4" key="1">
    <citation type="submission" date="2019-09" db="EMBL/GenBank/DDBJ databases">
        <title>Draft genome sequence of various Type strains from the CCUG.</title>
        <authorList>
            <person name="Pineiro-Iglesias B."/>
            <person name="Tunovic T."/>
            <person name="Unosson C."/>
            <person name="Inganas E."/>
            <person name="Ohlen M."/>
            <person name="Cardew S."/>
            <person name="Jensie-Markopoulos S."/>
            <person name="Salva-Serra F."/>
            <person name="Jaen-Luchoro D."/>
            <person name="Karlsson R."/>
            <person name="Svensson-Stadler L."/>
            <person name="Chun J."/>
            <person name="Moore E."/>
        </authorList>
    </citation>
    <scope>NUCLEOTIDE SEQUENCE [LARGE SCALE GENOMIC DNA]</scope>
    <source>
        <strain evidence="3 4">CCUG 32756T</strain>
    </source>
</reference>
<dbReference type="InterPro" id="IPR010982">
    <property type="entry name" value="Lambda_DNA-bd_dom_sf"/>
</dbReference>
<feature type="transmembrane region" description="Helical" evidence="2">
    <location>
        <begin position="113"/>
        <end position="130"/>
    </location>
</feature>
<accession>A0A5M9QRY9</accession>
<sequence>MEENLEKLRKIGVKEIAKQTKISTSRIQGILDKQFEHTQRVHLVGFLQILEREYKLDLSAVLKAYDEYHNAHTTTEEPAEKSVQVQDLSLDTQKQRYDAIDERKKQASSKQKFYLTLVSVAIVIFAYLIYQNIASKYKSQPSTATETSTQENVPESTQASDEPSPESTDTPVSQEPSQEEEHTEDQSTQDDISTQEVSPATAQPATQELESTHAQSAQTQSNAMVLNTDIDLWFDIVDLDTNRRKYQGVTSDTYTIKTDNHRWLLAFGHSNFTLTMNGEPFAFTKSNYPLYFIYEPDNGFRKIDPQTYKRLAEQVR</sequence>
<dbReference type="Proteomes" id="UP000323707">
    <property type="component" value="Unassembled WGS sequence"/>
</dbReference>
<feature type="compositionally biased region" description="Polar residues" evidence="1">
    <location>
        <begin position="142"/>
        <end position="176"/>
    </location>
</feature>
<gene>
    <name evidence="3" type="ORF">F4V45_00395</name>
</gene>
<comment type="caution">
    <text evidence="3">The sequence shown here is derived from an EMBL/GenBank/DDBJ whole genome shotgun (WGS) entry which is preliminary data.</text>
</comment>
<keyword evidence="2" id="KW-0812">Transmembrane</keyword>
<dbReference type="PANTHER" id="PTHR34475">
    <property type="match status" value="1"/>
</dbReference>
<organism evidence="3 4">
    <name type="scientific">Helicobacter canis</name>
    <dbReference type="NCBI Taxonomy" id="29419"/>
    <lineage>
        <taxon>Bacteria</taxon>
        <taxon>Pseudomonadati</taxon>
        <taxon>Campylobacterota</taxon>
        <taxon>Epsilonproteobacteria</taxon>
        <taxon>Campylobacterales</taxon>
        <taxon>Helicobacteraceae</taxon>
        <taxon>Helicobacter</taxon>
    </lineage>
</organism>
<keyword evidence="2" id="KW-1133">Transmembrane helix</keyword>